<sequence length="181" mass="20513">MANKDWYFIIPEGPLFFRITSLFFSLELDEDLLSSERELMPLNELRYSDEEVSGSSAFSTTTTTNSGPSIFTSTNISTEGMSSIEPIPCLSIGPYHQRPTPILTDSTFAGSHIVDCYKVLPLWKDIIYYNPVIWNQLPLRCILIDLDTDRHPYLNFTLNSPVVHQPLTLLCDTCFTSHISP</sequence>
<protein>
    <submittedName>
        <fullName evidence="1">Uncharacterized protein</fullName>
    </submittedName>
</protein>
<organism evidence="1">
    <name type="scientific">Loa loa</name>
    <name type="common">Eye worm</name>
    <name type="synonym">Filaria loa</name>
    <dbReference type="NCBI Taxonomy" id="7209"/>
    <lineage>
        <taxon>Eukaryota</taxon>
        <taxon>Metazoa</taxon>
        <taxon>Ecdysozoa</taxon>
        <taxon>Nematoda</taxon>
        <taxon>Chromadorea</taxon>
        <taxon>Rhabditida</taxon>
        <taxon>Spirurina</taxon>
        <taxon>Spiruromorpha</taxon>
        <taxon>Filarioidea</taxon>
        <taxon>Onchocercidae</taxon>
        <taxon>Loa</taxon>
    </lineage>
</organism>
<evidence type="ECO:0000313" key="1">
    <source>
        <dbReference type="EMBL" id="EFO27443.1"/>
    </source>
</evidence>
<name>A0A1S0UAE8_LOALO</name>
<dbReference type="OrthoDB" id="5875579at2759"/>
<dbReference type="KEGG" id="loa:LOAG_01033"/>
<accession>A0A1S0UAE8</accession>
<dbReference type="EMBL" id="JH712215">
    <property type="protein sequence ID" value="EFO27443.1"/>
    <property type="molecule type" value="Genomic_DNA"/>
</dbReference>
<dbReference type="GeneID" id="9938405"/>
<dbReference type="AlphaFoldDB" id="A0A1S0UAE8"/>
<proteinExistence type="predicted"/>
<reference evidence="1" key="1">
    <citation type="submission" date="2012-04" db="EMBL/GenBank/DDBJ databases">
        <title>The Genome Sequence of Loa loa.</title>
        <authorList>
            <consortium name="The Broad Institute Genome Sequencing Platform"/>
            <consortium name="Broad Institute Genome Sequencing Center for Infectious Disease"/>
            <person name="Nutman T.B."/>
            <person name="Fink D.L."/>
            <person name="Russ C."/>
            <person name="Young S."/>
            <person name="Zeng Q."/>
            <person name="Gargeya S."/>
            <person name="Alvarado L."/>
            <person name="Berlin A."/>
            <person name="Chapman S.B."/>
            <person name="Chen Z."/>
            <person name="Freedman E."/>
            <person name="Gellesch M."/>
            <person name="Goldberg J."/>
            <person name="Griggs A."/>
            <person name="Gujja S."/>
            <person name="Heilman E.R."/>
            <person name="Heiman D."/>
            <person name="Howarth C."/>
            <person name="Mehta T."/>
            <person name="Neiman D."/>
            <person name="Pearson M."/>
            <person name="Roberts A."/>
            <person name="Saif S."/>
            <person name="Shea T."/>
            <person name="Shenoy N."/>
            <person name="Sisk P."/>
            <person name="Stolte C."/>
            <person name="Sykes S."/>
            <person name="White J."/>
            <person name="Yandava C."/>
            <person name="Haas B."/>
            <person name="Henn M.R."/>
            <person name="Nusbaum C."/>
            <person name="Birren B."/>
        </authorList>
    </citation>
    <scope>NUCLEOTIDE SEQUENCE [LARGE SCALE GENOMIC DNA]</scope>
</reference>
<gene>
    <name evidence="1" type="ORF">LOAG_01033</name>
</gene>
<dbReference type="RefSeq" id="XP_003136621.1">
    <property type="nucleotide sequence ID" value="XM_003136573.1"/>
</dbReference>
<dbReference type="CTD" id="9938405"/>
<dbReference type="InParanoid" id="A0A1S0UAE8"/>